<dbReference type="GO" id="GO:0006508">
    <property type="term" value="P:proteolysis"/>
    <property type="evidence" value="ECO:0007669"/>
    <property type="project" value="UniProtKB-KW"/>
</dbReference>
<dbReference type="PROSITE" id="PS50106">
    <property type="entry name" value="PDZ"/>
    <property type="match status" value="1"/>
</dbReference>
<dbReference type="EMBL" id="SODV01000001">
    <property type="protein sequence ID" value="TDW99478.1"/>
    <property type="molecule type" value="Genomic_DNA"/>
</dbReference>
<evidence type="ECO:0000256" key="2">
    <source>
        <dbReference type="SAM" id="SignalP"/>
    </source>
</evidence>
<dbReference type="RefSeq" id="WP_133990209.1">
    <property type="nucleotide sequence ID" value="NZ_SODV01000001.1"/>
</dbReference>
<keyword evidence="4" id="KW-0645">Protease</keyword>
<comment type="caution">
    <text evidence="4">The sequence shown here is derived from an EMBL/GenBank/DDBJ whole genome shotgun (WGS) entry which is preliminary data.</text>
</comment>
<feature type="chain" id="PRO_5020246500" evidence="2">
    <location>
        <begin position="22"/>
        <end position="338"/>
    </location>
</feature>
<dbReference type="Pfam" id="PF13180">
    <property type="entry name" value="PDZ_2"/>
    <property type="match status" value="2"/>
</dbReference>
<dbReference type="SUPFAM" id="SSF50156">
    <property type="entry name" value="PDZ domain-like"/>
    <property type="match status" value="2"/>
</dbReference>
<dbReference type="CDD" id="cd06779">
    <property type="entry name" value="cpPDZ_Deg_HtrA-like"/>
    <property type="match status" value="1"/>
</dbReference>
<organism evidence="4 5">
    <name type="scientific">Dinghuibacter silviterrae</name>
    <dbReference type="NCBI Taxonomy" id="1539049"/>
    <lineage>
        <taxon>Bacteria</taxon>
        <taxon>Pseudomonadati</taxon>
        <taxon>Bacteroidota</taxon>
        <taxon>Chitinophagia</taxon>
        <taxon>Chitinophagales</taxon>
        <taxon>Chitinophagaceae</taxon>
        <taxon>Dinghuibacter</taxon>
    </lineage>
</organism>
<proteinExistence type="inferred from homology"/>
<name>A0A4R8DNT7_9BACT</name>
<accession>A0A4R8DNT7</accession>
<dbReference type="SMART" id="SM00228">
    <property type="entry name" value="PDZ"/>
    <property type="match status" value="2"/>
</dbReference>
<dbReference type="OrthoDB" id="9781273at2"/>
<keyword evidence="2" id="KW-0732">Signal</keyword>
<evidence type="ECO:0000256" key="1">
    <source>
        <dbReference type="ARBA" id="ARBA00010541"/>
    </source>
</evidence>
<dbReference type="InterPro" id="IPR036034">
    <property type="entry name" value="PDZ_sf"/>
</dbReference>
<keyword evidence="5" id="KW-1185">Reference proteome</keyword>
<feature type="signal peptide" evidence="2">
    <location>
        <begin position="1"/>
        <end position="21"/>
    </location>
</feature>
<dbReference type="GO" id="GO:0004252">
    <property type="term" value="F:serine-type endopeptidase activity"/>
    <property type="evidence" value="ECO:0007669"/>
    <property type="project" value="TreeGrafter"/>
</dbReference>
<gene>
    <name evidence="4" type="ORF">EDB95_0488</name>
</gene>
<dbReference type="AlphaFoldDB" id="A0A4R8DNT7"/>
<dbReference type="InterPro" id="IPR001478">
    <property type="entry name" value="PDZ"/>
</dbReference>
<comment type="similarity">
    <text evidence="1">Belongs to the peptidase S1C family.</text>
</comment>
<dbReference type="GO" id="GO:0012501">
    <property type="term" value="P:programmed cell death"/>
    <property type="evidence" value="ECO:0007669"/>
    <property type="project" value="TreeGrafter"/>
</dbReference>
<dbReference type="Proteomes" id="UP000294498">
    <property type="component" value="Unassembled WGS sequence"/>
</dbReference>
<evidence type="ECO:0000313" key="4">
    <source>
        <dbReference type="EMBL" id="TDW99478.1"/>
    </source>
</evidence>
<feature type="domain" description="PDZ" evidence="3">
    <location>
        <begin position="246"/>
        <end position="318"/>
    </location>
</feature>
<dbReference type="PANTHER" id="PTHR22939:SF129">
    <property type="entry name" value="SERINE PROTEASE HTRA2, MITOCHONDRIAL"/>
    <property type="match status" value="1"/>
</dbReference>
<reference evidence="4 5" key="1">
    <citation type="submission" date="2019-03" db="EMBL/GenBank/DDBJ databases">
        <title>Genomic Encyclopedia of Type Strains, Phase IV (KMG-IV): sequencing the most valuable type-strain genomes for metagenomic binning, comparative biology and taxonomic classification.</title>
        <authorList>
            <person name="Goeker M."/>
        </authorList>
    </citation>
    <scope>NUCLEOTIDE SEQUENCE [LARGE SCALE GENOMIC DNA]</scope>
    <source>
        <strain evidence="4 5">DSM 100059</strain>
    </source>
</reference>
<protein>
    <submittedName>
        <fullName evidence="4">Serine protease Do</fullName>
    </submittedName>
</protein>
<keyword evidence="4" id="KW-0378">Hydrolase</keyword>
<sequence length="338" mass="37232">MKKYIYVLTATVALISLSAKAQDGQDDGGNTKEKHKKAKEIIIREKPDAKGKTTVTIDENGNVTVNGKPATEWDGGKITVLPGGDGDDVIFLKRKLDDQMAERINDDMANQTRKFKVMMDRFYVDGKGARLGVYSTENEKGAEVTEVTDSSAAFKAGLKKGDIITKVGDSPISSPEALSKVIRDHQAGETLTIHYLRGDREEETRVTLQKQKEFQFRTLTMSPDMKMKIGPDFGPDQKFFFRNFPGRPRLGANIQDTEDSTGAKVLRVNPESPAATAGLQKDDVITSIDGKPVKSVDDALDALRDTEEKYNYTITVTRSGSPVTLQIKIPRDLKSATL</sequence>
<evidence type="ECO:0000313" key="5">
    <source>
        <dbReference type="Proteomes" id="UP000294498"/>
    </source>
</evidence>
<dbReference type="Gene3D" id="2.30.42.10">
    <property type="match status" value="2"/>
</dbReference>
<evidence type="ECO:0000259" key="3">
    <source>
        <dbReference type="PROSITE" id="PS50106"/>
    </source>
</evidence>
<dbReference type="PANTHER" id="PTHR22939">
    <property type="entry name" value="SERINE PROTEASE FAMILY S1C HTRA-RELATED"/>
    <property type="match status" value="1"/>
</dbReference>